<accession>A0A9D4UBK6</accession>
<protein>
    <recommendedName>
        <fullName evidence="9">Lysosomal Pro-X carboxypeptidase</fullName>
    </recommendedName>
</protein>
<dbReference type="PANTHER" id="PTHR11010:SF38">
    <property type="entry name" value="LYSOSOMAL PRO-X CARBOXYPEPTIDASE"/>
    <property type="match status" value="1"/>
</dbReference>
<dbReference type="GO" id="GO:0070008">
    <property type="term" value="F:serine-type exopeptidase activity"/>
    <property type="evidence" value="ECO:0007669"/>
    <property type="project" value="InterPro"/>
</dbReference>
<dbReference type="SUPFAM" id="SSF53474">
    <property type="entry name" value="alpha/beta-Hydrolases"/>
    <property type="match status" value="1"/>
</dbReference>
<dbReference type="Pfam" id="PF05577">
    <property type="entry name" value="Peptidase_S28"/>
    <property type="match status" value="1"/>
</dbReference>
<feature type="signal peptide" evidence="6">
    <location>
        <begin position="1"/>
        <end position="32"/>
    </location>
</feature>
<dbReference type="InterPro" id="IPR029058">
    <property type="entry name" value="AB_hydrolase_fold"/>
</dbReference>
<dbReference type="InterPro" id="IPR008758">
    <property type="entry name" value="Peptidase_S28"/>
</dbReference>
<evidence type="ECO:0000256" key="4">
    <source>
        <dbReference type="ARBA" id="ARBA00022801"/>
    </source>
</evidence>
<comment type="similarity">
    <text evidence="1">Belongs to the peptidase S28 family.</text>
</comment>
<dbReference type="AlphaFoldDB" id="A0A9D4UBK6"/>
<gene>
    <name evidence="7" type="ORF">GOP47_0019465</name>
</gene>
<evidence type="ECO:0000256" key="5">
    <source>
        <dbReference type="ARBA" id="ARBA00023180"/>
    </source>
</evidence>
<evidence type="ECO:0000313" key="8">
    <source>
        <dbReference type="Proteomes" id="UP000886520"/>
    </source>
</evidence>
<evidence type="ECO:0000256" key="1">
    <source>
        <dbReference type="ARBA" id="ARBA00011079"/>
    </source>
</evidence>
<dbReference type="InterPro" id="IPR042269">
    <property type="entry name" value="Ser_carbopepase_S28_SKS"/>
</dbReference>
<name>A0A9D4UBK6_ADICA</name>
<dbReference type="GO" id="GO:0008239">
    <property type="term" value="F:dipeptidyl-peptidase activity"/>
    <property type="evidence" value="ECO:0007669"/>
    <property type="project" value="TreeGrafter"/>
</dbReference>
<dbReference type="FunFam" id="1.20.120.980:FF:000001">
    <property type="entry name" value="Dipeptidyl peptidase 7"/>
    <property type="match status" value="1"/>
</dbReference>
<dbReference type="EMBL" id="JABFUD020000019">
    <property type="protein sequence ID" value="KAI5064770.1"/>
    <property type="molecule type" value="Genomic_DNA"/>
</dbReference>
<feature type="chain" id="PRO_5038342882" description="Lysosomal Pro-X carboxypeptidase" evidence="6">
    <location>
        <begin position="33"/>
        <end position="540"/>
    </location>
</feature>
<keyword evidence="3 6" id="KW-0732">Signal</keyword>
<dbReference type="Gene3D" id="1.20.120.980">
    <property type="entry name" value="Serine carboxypeptidase S28, SKS domain"/>
    <property type="match status" value="1"/>
</dbReference>
<evidence type="ECO:0008006" key="9">
    <source>
        <dbReference type="Google" id="ProtNLM"/>
    </source>
</evidence>
<organism evidence="7 8">
    <name type="scientific">Adiantum capillus-veneris</name>
    <name type="common">Maidenhair fern</name>
    <dbReference type="NCBI Taxonomy" id="13818"/>
    <lineage>
        <taxon>Eukaryota</taxon>
        <taxon>Viridiplantae</taxon>
        <taxon>Streptophyta</taxon>
        <taxon>Embryophyta</taxon>
        <taxon>Tracheophyta</taxon>
        <taxon>Polypodiopsida</taxon>
        <taxon>Polypodiidae</taxon>
        <taxon>Polypodiales</taxon>
        <taxon>Pteridineae</taxon>
        <taxon>Pteridaceae</taxon>
        <taxon>Vittarioideae</taxon>
        <taxon>Adiantum</taxon>
    </lineage>
</organism>
<sequence length="540" mass="60340">MGWAPLPTPSSPAPAIIFLIILLSFTFEYSIAAAPSISSNGAGLLHRLTHPPFTPAHIRASLLHHQSSSHIPKSSSSDQSHGAIYTYKTLFYTQTLDHFSFTPFSYRTFRQRYLVNDEHWGGARRRAPIFVYCGNEGDIEWFANNTGFMWEIAPLYSAMVVFIEHRYYGQSIPDIAQSNHTAETLGYLTSEQALADYAGLIRDLKHKHLAEDSPVVLFGGSYGGMLAAWFRLKYPHIAIGALASSAPILQFDDLVPLDGFYRIVSEDFKNASTSCFETIRDSWDALSTVYEESRGQEKVAKLFGFCSNVSADLWSVQDFLYTAWVYMAMTDYPYPTNFLQPMPANPVETACKAMESLPQGSDLLARIVAGANVYYNGTGQVPCFQLSSDPHGLALWSWQACTEMVMPMSSNPNNSMFPAYTYSLQSTIKLCSDYYGISPRPHWITLQFGGPDIRQVLKRFGSNIIFSNGLLDPWSNGGVLSDISDSVVALVTAKGAHHVDLRAATESDPGWLVQQREEEKKHISRWLRLYYADLRAARPT</sequence>
<dbReference type="Proteomes" id="UP000886520">
    <property type="component" value="Chromosome 19"/>
</dbReference>
<dbReference type="PANTHER" id="PTHR11010">
    <property type="entry name" value="PROTEASE S28 PRO-X CARBOXYPEPTIDASE-RELATED"/>
    <property type="match status" value="1"/>
</dbReference>
<keyword evidence="4" id="KW-0378">Hydrolase</keyword>
<evidence type="ECO:0000256" key="6">
    <source>
        <dbReference type="SAM" id="SignalP"/>
    </source>
</evidence>
<evidence type="ECO:0000313" key="7">
    <source>
        <dbReference type="EMBL" id="KAI5064770.1"/>
    </source>
</evidence>
<dbReference type="Gene3D" id="3.40.50.1820">
    <property type="entry name" value="alpha/beta hydrolase"/>
    <property type="match status" value="1"/>
</dbReference>
<evidence type="ECO:0000256" key="2">
    <source>
        <dbReference type="ARBA" id="ARBA00022670"/>
    </source>
</evidence>
<keyword evidence="5" id="KW-0325">Glycoprotein</keyword>
<keyword evidence="8" id="KW-1185">Reference proteome</keyword>
<reference evidence="7" key="1">
    <citation type="submission" date="2021-01" db="EMBL/GenBank/DDBJ databases">
        <title>Adiantum capillus-veneris genome.</title>
        <authorList>
            <person name="Fang Y."/>
            <person name="Liao Q."/>
        </authorList>
    </citation>
    <scope>NUCLEOTIDE SEQUENCE</scope>
    <source>
        <strain evidence="7">H3</strain>
        <tissue evidence="7">Leaf</tissue>
    </source>
</reference>
<proteinExistence type="inferred from homology"/>
<comment type="caution">
    <text evidence="7">The sequence shown here is derived from an EMBL/GenBank/DDBJ whole genome shotgun (WGS) entry which is preliminary data.</text>
</comment>
<evidence type="ECO:0000256" key="3">
    <source>
        <dbReference type="ARBA" id="ARBA00022729"/>
    </source>
</evidence>
<dbReference type="OrthoDB" id="2130629at2759"/>
<keyword evidence="2" id="KW-0645">Protease</keyword>
<dbReference type="GO" id="GO:0006508">
    <property type="term" value="P:proteolysis"/>
    <property type="evidence" value="ECO:0007669"/>
    <property type="project" value="UniProtKB-KW"/>
</dbReference>